<dbReference type="EMBL" id="VEVO01000015">
    <property type="protein sequence ID" value="KAF0030927.1"/>
    <property type="molecule type" value="Genomic_DNA"/>
</dbReference>
<evidence type="ECO:0000256" key="3">
    <source>
        <dbReference type="ARBA" id="ARBA00022771"/>
    </source>
</evidence>
<evidence type="ECO:0000259" key="8">
    <source>
        <dbReference type="PROSITE" id="PS50119"/>
    </source>
</evidence>
<dbReference type="Gene3D" id="3.30.40.10">
    <property type="entry name" value="Zinc/RING finger domain, C3HC4 (zinc finger)"/>
    <property type="match status" value="1"/>
</dbReference>
<dbReference type="Gene3D" id="3.30.160.60">
    <property type="entry name" value="Classic Zinc Finger"/>
    <property type="match status" value="1"/>
</dbReference>
<evidence type="ECO:0000259" key="9">
    <source>
        <dbReference type="PROSITE" id="PS50188"/>
    </source>
</evidence>
<dbReference type="Gene3D" id="2.60.120.920">
    <property type="match status" value="1"/>
</dbReference>
<evidence type="ECO:0000259" key="7">
    <source>
        <dbReference type="PROSITE" id="PS50089"/>
    </source>
</evidence>
<dbReference type="InterPro" id="IPR043136">
    <property type="entry name" value="B30.2/SPRY_sf"/>
</dbReference>
<dbReference type="SMART" id="SM00589">
    <property type="entry name" value="PRY"/>
    <property type="match status" value="1"/>
</dbReference>
<dbReference type="SUPFAM" id="SSF57845">
    <property type="entry name" value="B-box zinc-binding domain"/>
    <property type="match status" value="1"/>
</dbReference>
<dbReference type="PANTHER" id="PTHR25465:SF32">
    <property type="entry name" value="BLOODTHIRSTY-RELATED GENE FAMILY, MEMBER 16 ISOFORM X1-RELATED"/>
    <property type="match status" value="1"/>
</dbReference>
<sequence length="588" mass="66397">MASANIPLSEEQFKCSICLNVFNEPVSTPCGHNYCKGCITGYWALKDFSHCPLCSKKFPLTPELQVNTEFRDMLDLFKRARASDDDSSPPALPGDVPCDLCQGGKRKALKSCLVCLVSYCNTHLQSHHTIQAFKWHKLINPVATLQDRMCKRHNKVIEFFCRKDQSCVCTECLRDDHAMHEAVPLHDELNDRKTELQCRKRAVDRTMSRKRIMSQRIKKSVKEGRQEVETTKAEIIRAFAALVLSIKTRKVMLIELLEEKQQVAEEKAEAVLRDLQLEIIKNQQTSSELDKFSKTEDDFKLLQGLPSISYPSNSKHCFISIIQPFLHVETLRSAVAKTEETLAKHMEEIISEVNLADKGEVIEELMDAETQNVSDNELGKVQQQHAVKVTLDPNTAHPSLIVSEDRKQVRDGGTKRTVLDNPQRLDTLTHFVLGNEGYSSGKFYYEVELKGETGWAVGVAREFESKKGVDLCLSPDNGCWTLGSYFGRCQANANPAVTLLLPQTPQKVGVFVDYEGGLVSFYDVDTRALIYSFTQCVFRAGVQFGSYFWMNPLYPKNTRIYPIFRPSSEEGGNSAPLQITTVRCTKGK</sequence>
<dbReference type="InterPro" id="IPR013083">
    <property type="entry name" value="Znf_RING/FYVE/PHD"/>
</dbReference>
<keyword evidence="5" id="KW-0391">Immunity</keyword>
<keyword evidence="3 6" id="KW-0863">Zinc-finger</keyword>
<dbReference type="InterPro" id="IPR001841">
    <property type="entry name" value="Znf_RING"/>
</dbReference>
<dbReference type="InterPro" id="IPR000315">
    <property type="entry name" value="Znf_B-box"/>
</dbReference>
<dbReference type="InterPro" id="IPR027370">
    <property type="entry name" value="Znf-RING_euk"/>
</dbReference>
<dbReference type="InterPro" id="IPR013320">
    <property type="entry name" value="ConA-like_dom_sf"/>
</dbReference>
<dbReference type="CDD" id="cd19769">
    <property type="entry name" value="Bbox2_TRIM16-like"/>
    <property type="match status" value="1"/>
</dbReference>
<dbReference type="FunFam" id="2.60.120.920:FF:000004">
    <property type="entry name" value="Butyrophilin subfamily 1 member A1"/>
    <property type="match status" value="1"/>
</dbReference>
<dbReference type="Pfam" id="PF00643">
    <property type="entry name" value="zf-B_box"/>
    <property type="match status" value="1"/>
</dbReference>
<dbReference type="InterPro" id="IPR001870">
    <property type="entry name" value="B30.2/SPRY"/>
</dbReference>
<evidence type="ECO:0000256" key="6">
    <source>
        <dbReference type="PROSITE-ProRule" id="PRU00024"/>
    </source>
</evidence>
<dbReference type="InterPro" id="IPR003879">
    <property type="entry name" value="Butyrophylin_SPRY"/>
</dbReference>
<dbReference type="PRINTS" id="PR01407">
    <property type="entry name" value="BUTYPHLNCDUF"/>
</dbReference>
<evidence type="ECO:0000313" key="10">
    <source>
        <dbReference type="EMBL" id="KAF0030927.1"/>
    </source>
</evidence>
<accession>A0A6A4SCJ4</accession>
<dbReference type="CDD" id="cd13733">
    <property type="entry name" value="SPRY_PRY_C-I_1"/>
    <property type="match status" value="1"/>
</dbReference>
<dbReference type="InterPro" id="IPR006574">
    <property type="entry name" value="PRY"/>
</dbReference>
<gene>
    <name evidence="10" type="ORF">F2P81_017658</name>
</gene>
<dbReference type="InterPro" id="IPR003877">
    <property type="entry name" value="SPRY_dom"/>
</dbReference>
<dbReference type="SMART" id="SM00449">
    <property type="entry name" value="SPRY"/>
    <property type="match status" value="1"/>
</dbReference>
<dbReference type="Pfam" id="PF25600">
    <property type="entry name" value="TRIM_CC"/>
    <property type="match status" value="1"/>
</dbReference>
<dbReference type="InterPro" id="IPR051051">
    <property type="entry name" value="E3_ubiq-ligase_TRIM/RNF"/>
</dbReference>
<evidence type="ECO:0000256" key="1">
    <source>
        <dbReference type="ARBA" id="ARBA00022588"/>
    </source>
</evidence>
<dbReference type="InterPro" id="IPR058030">
    <property type="entry name" value="TRIM8/14/16/25/29/45/65_CC"/>
</dbReference>
<evidence type="ECO:0000256" key="2">
    <source>
        <dbReference type="ARBA" id="ARBA00022723"/>
    </source>
</evidence>
<dbReference type="Gene3D" id="4.10.830.40">
    <property type="match status" value="1"/>
</dbReference>
<feature type="domain" description="B box-type" evidence="8">
    <location>
        <begin position="145"/>
        <end position="185"/>
    </location>
</feature>
<evidence type="ECO:0000256" key="4">
    <source>
        <dbReference type="ARBA" id="ARBA00022833"/>
    </source>
</evidence>
<dbReference type="InterPro" id="IPR017907">
    <property type="entry name" value="Znf_RING_CS"/>
</dbReference>
<reference evidence="10 11" key="1">
    <citation type="submission" date="2019-06" db="EMBL/GenBank/DDBJ databases">
        <title>Draft genomes of female and male turbot (Scophthalmus maximus).</title>
        <authorList>
            <person name="Xu H."/>
            <person name="Xu X.-W."/>
            <person name="Shao C."/>
            <person name="Chen S."/>
        </authorList>
    </citation>
    <scope>NUCLEOTIDE SEQUENCE [LARGE SCALE GENOMIC DNA]</scope>
    <source>
        <strain evidence="10">Ysfricsl-2016a</strain>
        <tissue evidence="10">Blood</tissue>
    </source>
</reference>
<organism evidence="10 11">
    <name type="scientific">Scophthalmus maximus</name>
    <name type="common">Turbot</name>
    <name type="synonym">Psetta maxima</name>
    <dbReference type="NCBI Taxonomy" id="52904"/>
    <lineage>
        <taxon>Eukaryota</taxon>
        <taxon>Metazoa</taxon>
        <taxon>Chordata</taxon>
        <taxon>Craniata</taxon>
        <taxon>Vertebrata</taxon>
        <taxon>Euteleostomi</taxon>
        <taxon>Actinopterygii</taxon>
        <taxon>Neopterygii</taxon>
        <taxon>Teleostei</taxon>
        <taxon>Neoteleostei</taxon>
        <taxon>Acanthomorphata</taxon>
        <taxon>Carangaria</taxon>
        <taxon>Pleuronectiformes</taxon>
        <taxon>Pleuronectoidei</taxon>
        <taxon>Scophthalmidae</taxon>
        <taxon>Scophthalmus</taxon>
    </lineage>
</organism>
<protein>
    <recommendedName>
        <fullName evidence="12">E3 ubiquitin-protein ligase TRIM39-like</fullName>
    </recommendedName>
</protein>
<dbReference type="Pfam" id="PF13445">
    <property type="entry name" value="zf-RING_UBOX"/>
    <property type="match status" value="1"/>
</dbReference>
<comment type="caution">
    <text evidence="10">The sequence shown here is derived from an EMBL/GenBank/DDBJ whole genome shotgun (WGS) entry which is preliminary data.</text>
</comment>
<dbReference type="SUPFAM" id="SSF57850">
    <property type="entry name" value="RING/U-box"/>
    <property type="match status" value="1"/>
</dbReference>
<dbReference type="Proteomes" id="UP000438429">
    <property type="component" value="Unassembled WGS sequence"/>
</dbReference>
<evidence type="ECO:0000256" key="5">
    <source>
        <dbReference type="ARBA" id="ARBA00022859"/>
    </source>
</evidence>
<dbReference type="AlphaFoldDB" id="A0A6A4SCJ4"/>
<dbReference type="SMART" id="SM00336">
    <property type="entry name" value="BBOX"/>
    <property type="match status" value="1"/>
</dbReference>
<dbReference type="Pfam" id="PF13765">
    <property type="entry name" value="PRY"/>
    <property type="match status" value="1"/>
</dbReference>
<dbReference type="SMART" id="SM00184">
    <property type="entry name" value="RING"/>
    <property type="match status" value="1"/>
</dbReference>
<dbReference type="GO" id="GO:0045087">
    <property type="term" value="P:innate immune response"/>
    <property type="evidence" value="ECO:0007669"/>
    <property type="project" value="UniProtKB-KW"/>
</dbReference>
<feature type="domain" description="B30.2/SPRY" evidence="9">
    <location>
        <begin position="369"/>
        <end position="582"/>
    </location>
</feature>
<proteinExistence type="predicted"/>
<dbReference type="PROSITE" id="PS50119">
    <property type="entry name" value="ZF_BBOX"/>
    <property type="match status" value="1"/>
</dbReference>
<evidence type="ECO:0008006" key="12">
    <source>
        <dbReference type="Google" id="ProtNLM"/>
    </source>
</evidence>
<name>A0A6A4SCJ4_SCOMX</name>
<dbReference type="PANTHER" id="PTHR25465">
    <property type="entry name" value="B-BOX DOMAIN CONTAINING"/>
    <property type="match status" value="1"/>
</dbReference>
<keyword evidence="1" id="KW-0399">Innate immunity</keyword>
<dbReference type="GO" id="GO:0005737">
    <property type="term" value="C:cytoplasm"/>
    <property type="evidence" value="ECO:0007669"/>
    <property type="project" value="UniProtKB-ARBA"/>
</dbReference>
<dbReference type="Pfam" id="PF00622">
    <property type="entry name" value="SPRY"/>
    <property type="match status" value="1"/>
</dbReference>
<dbReference type="PROSITE" id="PS50089">
    <property type="entry name" value="ZF_RING_2"/>
    <property type="match status" value="1"/>
</dbReference>
<dbReference type="GO" id="GO:0008270">
    <property type="term" value="F:zinc ion binding"/>
    <property type="evidence" value="ECO:0007669"/>
    <property type="project" value="UniProtKB-KW"/>
</dbReference>
<keyword evidence="4" id="KW-0862">Zinc</keyword>
<dbReference type="PROSITE" id="PS50188">
    <property type="entry name" value="B302_SPRY"/>
    <property type="match status" value="1"/>
</dbReference>
<keyword evidence="2" id="KW-0479">Metal-binding</keyword>
<dbReference type="PROSITE" id="PS00518">
    <property type="entry name" value="ZF_RING_1"/>
    <property type="match status" value="1"/>
</dbReference>
<feature type="domain" description="RING-type" evidence="7">
    <location>
        <begin position="15"/>
        <end position="55"/>
    </location>
</feature>
<dbReference type="SUPFAM" id="SSF49899">
    <property type="entry name" value="Concanavalin A-like lectins/glucanases"/>
    <property type="match status" value="1"/>
</dbReference>
<evidence type="ECO:0000313" key="11">
    <source>
        <dbReference type="Proteomes" id="UP000438429"/>
    </source>
</evidence>